<keyword evidence="2" id="KW-0808">Transferase</keyword>
<evidence type="ECO:0000259" key="1">
    <source>
        <dbReference type="Pfam" id="PF13439"/>
    </source>
</evidence>
<evidence type="ECO:0000313" key="3">
    <source>
        <dbReference type="Proteomes" id="UP001597115"/>
    </source>
</evidence>
<comment type="caution">
    <text evidence="2">The sequence shown here is derived from an EMBL/GenBank/DDBJ whole genome shotgun (WGS) entry which is preliminary data.</text>
</comment>
<dbReference type="EC" id="2.4.-.-" evidence="2"/>
<keyword evidence="3" id="KW-1185">Reference proteome</keyword>
<name>A0ABW4I2T6_9SPHN</name>
<evidence type="ECO:0000313" key="2">
    <source>
        <dbReference type="EMBL" id="MFD1611950.1"/>
    </source>
</evidence>
<gene>
    <name evidence="2" type="ORF">ACFSCW_09065</name>
</gene>
<organism evidence="2 3">
    <name type="scientific">Sphingomonas tabacisoli</name>
    <dbReference type="NCBI Taxonomy" id="2249466"/>
    <lineage>
        <taxon>Bacteria</taxon>
        <taxon>Pseudomonadati</taxon>
        <taxon>Pseudomonadota</taxon>
        <taxon>Alphaproteobacteria</taxon>
        <taxon>Sphingomonadales</taxon>
        <taxon>Sphingomonadaceae</taxon>
        <taxon>Sphingomonas</taxon>
    </lineage>
</organism>
<dbReference type="EMBL" id="JBHUDY010000001">
    <property type="protein sequence ID" value="MFD1611950.1"/>
    <property type="molecule type" value="Genomic_DNA"/>
</dbReference>
<reference evidence="3" key="1">
    <citation type="journal article" date="2019" name="Int. J. Syst. Evol. Microbiol.">
        <title>The Global Catalogue of Microorganisms (GCM) 10K type strain sequencing project: providing services to taxonomists for standard genome sequencing and annotation.</title>
        <authorList>
            <consortium name="The Broad Institute Genomics Platform"/>
            <consortium name="The Broad Institute Genome Sequencing Center for Infectious Disease"/>
            <person name="Wu L."/>
            <person name="Ma J."/>
        </authorList>
    </citation>
    <scope>NUCLEOTIDE SEQUENCE [LARGE SCALE GENOMIC DNA]</scope>
    <source>
        <strain evidence="3">CGMCC 1.16275</strain>
    </source>
</reference>
<accession>A0ABW4I2T6</accession>
<dbReference type="Gene3D" id="3.40.50.2000">
    <property type="entry name" value="Glycogen Phosphorylase B"/>
    <property type="match status" value="2"/>
</dbReference>
<protein>
    <submittedName>
        <fullName evidence="2">Glycosyltransferase</fullName>
        <ecNumber evidence="2">2.4.-.-</ecNumber>
    </submittedName>
</protein>
<dbReference type="PANTHER" id="PTHR45947:SF3">
    <property type="entry name" value="SULFOQUINOVOSYL TRANSFERASE SQD2"/>
    <property type="match status" value="1"/>
</dbReference>
<dbReference type="RefSeq" id="WP_380888521.1">
    <property type="nucleotide sequence ID" value="NZ_JBHUDY010000001.1"/>
</dbReference>
<dbReference type="SUPFAM" id="SSF53756">
    <property type="entry name" value="UDP-Glycosyltransferase/glycogen phosphorylase"/>
    <property type="match status" value="1"/>
</dbReference>
<feature type="domain" description="Glycosyltransferase subfamily 4-like N-terminal" evidence="1">
    <location>
        <begin position="15"/>
        <end position="186"/>
    </location>
</feature>
<dbReference type="Proteomes" id="UP001597115">
    <property type="component" value="Unassembled WGS sequence"/>
</dbReference>
<dbReference type="GO" id="GO:0016757">
    <property type="term" value="F:glycosyltransferase activity"/>
    <property type="evidence" value="ECO:0007669"/>
    <property type="project" value="UniProtKB-KW"/>
</dbReference>
<dbReference type="Pfam" id="PF13439">
    <property type="entry name" value="Glyco_transf_4"/>
    <property type="match status" value="1"/>
</dbReference>
<dbReference type="InterPro" id="IPR050194">
    <property type="entry name" value="Glycosyltransferase_grp1"/>
</dbReference>
<dbReference type="PANTHER" id="PTHR45947">
    <property type="entry name" value="SULFOQUINOVOSYL TRANSFERASE SQD2"/>
    <property type="match status" value="1"/>
</dbReference>
<sequence>MKIVDVSAFYAPQGGGVRTYVERKLKAALRLGHDITVIAPGEMDSVERRGGNARIRWLAAPTFPLDRKYRYFDDQKALHAALDEERPDFVEASSPWRSARYVADWQGAAPRALIMHADPLSAYAYRWFGNIAARPTIDRYFGWYWQHLLTLDQHYDMIVSASPGLSRRLKDGGLRQVTTIPMGVDPGVFSPKLRDAELREQMLASCSLPPDATLLVALGRLSAEKRWAMVVEAVMAAGCRAPVGLVLIGEGNEAPKLQRLIGENPHVRLAGAIRDRALLARMLASADALIHGCEAETYCIAAAEAKASGLPLIVPEEGGAGDQATSAVDRRYRSGSARDAAEAILSLGRGTVVPLQPARVMDDHFAELFGAYEAIARVKAAA</sequence>
<proteinExistence type="predicted"/>
<dbReference type="Pfam" id="PF13692">
    <property type="entry name" value="Glyco_trans_1_4"/>
    <property type="match status" value="1"/>
</dbReference>
<dbReference type="InterPro" id="IPR028098">
    <property type="entry name" value="Glyco_trans_4-like_N"/>
</dbReference>
<keyword evidence="2" id="KW-0328">Glycosyltransferase</keyword>